<dbReference type="RefSeq" id="WP_038182818.1">
    <property type="nucleotide sequence ID" value="NZ_CAWLWA010000078.1"/>
</dbReference>
<dbReference type="AlphaFoldDB" id="A0A077QEW0"/>
<dbReference type="InterPro" id="IPR045738">
    <property type="entry name" value="DUF6088"/>
</dbReference>
<reference evidence="1" key="1">
    <citation type="submission" date="2013-07" db="EMBL/GenBank/DDBJ databases">
        <title>Sub-species coevolution in mutualistic symbiosis.</title>
        <authorList>
            <person name="Murfin K."/>
            <person name="Klassen J."/>
            <person name="Lee M."/>
            <person name="Forst S."/>
            <person name="Stock P."/>
            <person name="Goodrich-Blair H."/>
        </authorList>
    </citation>
    <scope>NUCLEOTIDE SEQUENCE [LARGE SCALE GENOMIC DNA]</scope>
    <source>
        <strain evidence="1">Intermedium</strain>
    </source>
</reference>
<organism evidence="1 2">
    <name type="scientific">Xenorhabdus bovienii str. Intermedium</name>
    <dbReference type="NCBI Taxonomy" id="1379677"/>
    <lineage>
        <taxon>Bacteria</taxon>
        <taxon>Pseudomonadati</taxon>
        <taxon>Pseudomonadota</taxon>
        <taxon>Gammaproteobacteria</taxon>
        <taxon>Enterobacterales</taxon>
        <taxon>Morganellaceae</taxon>
        <taxon>Xenorhabdus</taxon>
    </lineage>
</organism>
<accession>A0A077QEW0</accession>
<comment type="caution">
    <text evidence="1">The sequence shown here is derived from an EMBL/GenBank/DDBJ whole genome shotgun (WGS) entry which is preliminary data.</text>
</comment>
<evidence type="ECO:0000313" key="2">
    <source>
        <dbReference type="Proteomes" id="UP000028480"/>
    </source>
</evidence>
<dbReference type="Proteomes" id="UP000028480">
    <property type="component" value="Unassembled WGS sequence"/>
</dbReference>
<dbReference type="EMBL" id="CBTB010000012">
    <property type="protein sequence ID" value="CDH30776.1"/>
    <property type="molecule type" value="Genomic_DNA"/>
</dbReference>
<protein>
    <recommendedName>
        <fullName evidence="3">S-adenosylhomocysteine hydrolase</fullName>
    </recommendedName>
</protein>
<evidence type="ECO:0000313" key="1">
    <source>
        <dbReference type="EMBL" id="CDH30776.1"/>
    </source>
</evidence>
<sequence>MTIKARIQSRLKRSKRYVFTRDDFKDLAGYDQIGRALRELVKEGQLLKVGYGVYTKARQNAITGKLMPAAPGGSAAVVIEALERLKVDYRLVGATNAYNSGKSTQIPASLEIKTSPRFKRTLSVGNSKLNG</sequence>
<name>A0A077QEW0_XENBV</name>
<dbReference type="HOGENOM" id="CLU_122345_1_0_6"/>
<proteinExistence type="predicted"/>
<dbReference type="Pfam" id="PF19570">
    <property type="entry name" value="DUF6088"/>
    <property type="match status" value="1"/>
</dbReference>
<evidence type="ECO:0008006" key="3">
    <source>
        <dbReference type="Google" id="ProtNLM"/>
    </source>
</evidence>
<gene>
    <name evidence="1" type="ORF">XBI1_1090026</name>
</gene>